<evidence type="ECO:0000313" key="2">
    <source>
        <dbReference type="Proteomes" id="UP000234681"/>
    </source>
</evidence>
<organism evidence="1 2">
    <name type="scientific">Rattus norvegicus</name>
    <name type="common">Rat</name>
    <dbReference type="NCBI Taxonomy" id="10116"/>
    <lineage>
        <taxon>Eukaryota</taxon>
        <taxon>Metazoa</taxon>
        <taxon>Chordata</taxon>
        <taxon>Craniata</taxon>
        <taxon>Vertebrata</taxon>
        <taxon>Euteleostomi</taxon>
        <taxon>Mammalia</taxon>
        <taxon>Eutheria</taxon>
        <taxon>Euarchontoglires</taxon>
        <taxon>Glires</taxon>
        <taxon>Rodentia</taxon>
        <taxon>Myomorpha</taxon>
        <taxon>Muroidea</taxon>
        <taxon>Muridae</taxon>
        <taxon>Murinae</taxon>
        <taxon>Rattus</taxon>
    </lineage>
</organism>
<dbReference type="EMBL" id="CH473954">
    <property type="protein sequence ID" value="EDL76984.1"/>
    <property type="molecule type" value="Genomic_DNA"/>
</dbReference>
<name>A6I3P3_RAT</name>
<dbReference type="Proteomes" id="UP000234681">
    <property type="component" value="Chromosome 8"/>
</dbReference>
<gene>
    <name evidence="1" type="ORF">rCG_25676</name>
</gene>
<sequence length="102" mass="11508">MQNQDERQIEASLYSARTPVNEMVVLAGFCLSTCHKPGSDPGKDTELYLQLLTSEPSSSTGKKQEGQQKVLTMDRGSRNDLLLSYISNRLCNFYYERVILIS</sequence>
<proteinExistence type="predicted"/>
<evidence type="ECO:0000313" key="1">
    <source>
        <dbReference type="EMBL" id="EDL76984.1"/>
    </source>
</evidence>
<dbReference type="AlphaFoldDB" id="A6I3P3"/>
<accession>A6I3P3</accession>
<protein>
    <submittedName>
        <fullName evidence="1">RCG25676</fullName>
    </submittedName>
</protein>
<reference evidence="1 2" key="1">
    <citation type="submission" date="2005-09" db="EMBL/GenBank/DDBJ databases">
        <authorList>
            <person name="Mural R.J."/>
            <person name="Li P.W."/>
            <person name="Adams M.D."/>
            <person name="Amanatides P.G."/>
            <person name="Baden-Tillson H."/>
            <person name="Barnstead M."/>
            <person name="Chin S.H."/>
            <person name="Dew I."/>
            <person name="Evans C.A."/>
            <person name="Ferriera S."/>
            <person name="Flanigan M."/>
            <person name="Fosler C."/>
            <person name="Glodek A."/>
            <person name="Gu Z."/>
            <person name="Holt R.A."/>
            <person name="Jennings D."/>
            <person name="Kraft C.L."/>
            <person name="Lu F."/>
            <person name="Nguyen T."/>
            <person name="Nusskern D.R."/>
            <person name="Pfannkoch C.M."/>
            <person name="Sitter C."/>
            <person name="Sutton G.G."/>
            <person name="Venter J.C."/>
            <person name="Wang Z."/>
            <person name="Woodage T."/>
            <person name="Zheng X.H."/>
            <person name="Zhong F."/>
        </authorList>
    </citation>
    <scope>NUCLEOTIDE SEQUENCE [LARGE SCALE GENOMIC DNA]</scope>
    <source>
        <strain>BN</strain>
        <strain evidence="2">Sprague-Dawley</strain>
    </source>
</reference>